<proteinExistence type="predicted"/>
<gene>
    <name evidence="2" type="ORF">LSP00402_LOCUS10088</name>
</gene>
<feature type="compositionally biased region" description="Basic and acidic residues" evidence="1">
    <location>
        <begin position="96"/>
        <end position="114"/>
    </location>
</feature>
<feature type="compositionally biased region" description="Basic residues" evidence="1">
    <location>
        <begin position="76"/>
        <end position="88"/>
    </location>
</feature>
<evidence type="ECO:0000313" key="2">
    <source>
        <dbReference type="EMBL" id="CAD9764298.1"/>
    </source>
</evidence>
<dbReference type="AlphaFoldDB" id="A0A7S2XAY3"/>
<name>A0A7S2XAY3_9EUKA</name>
<protein>
    <submittedName>
        <fullName evidence="2">Uncharacterized protein</fullName>
    </submittedName>
</protein>
<feature type="region of interest" description="Disordered" evidence="1">
    <location>
        <begin position="76"/>
        <end position="115"/>
    </location>
</feature>
<accession>A0A7S2XAY3</accession>
<reference evidence="2" key="1">
    <citation type="submission" date="2021-01" db="EMBL/GenBank/DDBJ databases">
        <authorList>
            <person name="Corre E."/>
            <person name="Pelletier E."/>
            <person name="Niang G."/>
            <person name="Scheremetjew M."/>
            <person name="Finn R."/>
            <person name="Kale V."/>
            <person name="Holt S."/>
            <person name="Cochrane G."/>
            <person name="Meng A."/>
            <person name="Brown T."/>
            <person name="Cohen L."/>
        </authorList>
    </citation>
    <scope>NUCLEOTIDE SEQUENCE</scope>
    <source>
        <strain evidence="2">CCMP622</strain>
    </source>
</reference>
<organism evidence="2">
    <name type="scientific">Lotharella oceanica</name>
    <dbReference type="NCBI Taxonomy" id="641309"/>
    <lineage>
        <taxon>Eukaryota</taxon>
        <taxon>Sar</taxon>
        <taxon>Rhizaria</taxon>
        <taxon>Cercozoa</taxon>
        <taxon>Chlorarachniophyceae</taxon>
        <taxon>Lotharella</taxon>
    </lineage>
</organism>
<sequence length="184" mass="21564">MGKIRTGRIKTPQHPLSLDDACAWGRGVLDQPNILDAGQPKKSAECKENASMHVWVELFSDQRAQERLLDSRIKQKLRRQHQNQRKRQSTSFGKRLQIEISRRLDSNGKSDQKVRTGRFHPRRCTNMVIKHVKTLLRPRPLAILRRKRMCVNNRAPSLEKRSHEKKFSWDEDNNLNRPMSELAI</sequence>
<evidence type="ECO:0000256" key="1">
    <source>
        <dbReference type="SAM" id="MobiDB-lite"/>
    </source>
</evidence>
<dbReference type="EMBL" id="HBHP01016288">
    <property type="protein sequence ID" value="CAD9764298.1"/>
    <property type="molecule type" value="Transcribed_RNA"/>
</dbReference>